<comment type="caution">
    <text evidence="2">The sequence shown here is derived from an EMBL/GenBank/DDBJ whole genome shotgun (WGS) entry which is preliminary data.</text>
</comment>
<dbReference type="AlphaFoldDB" id="A0A1X0QLI2"/>
<keyword evidence="1" id="KW-0472">Membrane</keyword>
<evidence type="ECO:0000313" key="2">
    <source>
        <dbReference type="EMBL" id="ORE00564.1"/>
    </source>
</evidence>
<dbReference type="EMBL" id="LTAI01000009">
    <property type="protein sequence ID" value="ORE00564.1"/>
    <property type="molecule type" value="Genomic_DNA"/>
</dbReference>
<proteinExistence type="predicted"/>
<accession>A0A1X0QLI2</accession>
<organism evidence="2 3">
    <name type="scientific">Hepatospora eriocheir</name>
    <dbReference type="NCBI Taxonomy" id="1081669"/>
    <lineage>
        <taxon>Eukaryota</taxon>
        <taxon>Fungi</taxon>
        <taxon>Fungi incertae sedis</taxon>
        <taxon>Microsporidia</taxon>
        <taxon>Hepatosporidae</taxon>
        <taxon>Hepatospora</taxon>
    </lineage>
</organism>
<protein>
    <submittedName>
        <fullName evidence="2">Uncharacterized protein</fullName>
    </submittedName>
</protein>
<evidence type="ECO:0000256" key="1">
    <source>
        <dbReference type="SAM" id="Phobius"/>
    </source>
</evidence>
<name>A0A1X0QLI2_9MICR</name>
<dbReference type="VEuPathDB" id="MicrosporidiaDB:A0H76_2695"/>
<keyword evidence="1" id="KW-1133">Transmembrane helix</keyword>
<evidence type="ECO:0000313" key="3">
    <source>
        <dbReference type="Proteomes" id="UP000192501"/>
    </source>
</evidence>
<reference evidence="2 3" key="1">
    <citation type="journal article" date="2017" name="Environ. Microbiol.">
        <title>Decay of the glycolytic pathway and adaptation to intranuclear parasitism within Enterocytozoonidae microsporidia.</title>
        <authorList>
            <person name="Wiredu Boakye D."/>
            <person name="Jaroenlak P."/>
            <person name="Prachumwat A."/>
            <person name="Williams T.A."/>
            <person name="Bateman K.S."/>
            <person name="Itsathitphaisarn O."/>
            <person name="Sritunyalucksana K."/>
            <person name="Paszkiewicz K.H."/>
            <person name="Moore K.A."/>
            <person name="Stentiford G.D."/>
            <person name="Williams B.A."/>
        </authorList>
    </citation>
    <scope>NUCLEOTIDE SEQUENCE [LARGE SCALE GENOMIC DNA]</scope>
    <source>
        <strain evidence="3">canceri</strain>
    </source>
</reference>
<sequence length="144" mass="16773">MNFLNLINCVNISENIPESIDNHQNPITSYYVFNKSKSKANNARDSVSFDNNKIELKNINIKNDKDSTNLNQSDDEDIILLNEHPSNLEKTKIIPHKKTEYIVFEISEYKRLKKIFTWTIGGALLFFLTLFILLLIYVLNKLVH</sequence>
<gene>
    <name evidence="2" type="ORF">A0H76_2695</name>
</gene>
<keyword evidence="1" id="KW-0812">Transmembrane</keyword>
<dbReference type="Proteomes" id="UP000192501">
    <property type="component" value="Unassembled WGS sequence"/>
</dbReference>
<feature type="transmembrane region" description="Helical" evidence="1">
    <location>
        <begin position="115"/>
        <end position="139"/>
    </location>
</feature>